<dbReference type="GO" id="GO:0016301">
    <property type="term" value="F:kinase activity"/>
    <property type="evidence" value="ECO:0007669"/>
    <property type="project" value="UniProtKB-KW"/>
</dbReference>
<dbReference type="Proteomes" id="UP000770661">
    <property type="component" value="Unassembled WGS sequence"/>
</dbReference>
<dbReference type="AlphaFoldDB" id="A0A8J5CQ97"/>
<name>A0A8J5CQ97_CHIOP</name>
<protein>
    <submittedName>
        <fullName evidence="1">Serine/threonine-protein kinase RIO3</fullName>
    </submittedName>
</protein>
<keyword evidence="2" id="KW-1185">Reference proteome</keyword>
<sequence>MTRDHSLHSTAQRHLSDRRTVASHTLLPHLCRYSLDEQHKEVMASSAEVVQPAKELALDIQQKETQAYHLSLLNEKEDYSDFIKPKEEVSNDLYLAQVLQYEYDREYDQQVNREEKLVNGNSKVSVSFNKFKICPSWYGPDSDDEPEEIDEENRAIDSFEARERKEPVIPACGYVKHGEKMITKHDLTICGRKNAARIMNLRRINRGSETTQVDGG</sequence>
<reference evidence="1" key="1">
    <citation type="submission" date="2020-07" db="EMBL/GenBank/DDBJ databases">
        <title>The High-quality genome of the commercially important snow crab, Chionoecetes opilio.</title>
        <authorList>
            <person name="Jeong J.-H."/>
            <person name="Ryu S."/>
        </authorList>
    </citation>
    <scope>NUCLEOTIDE SEQUENCE</scope>
    <source>
        <strain evidence="1">MADBK_172401_WGS</strain>
        <tissue evidence="1">Digestive gland</tissue>
    </source>
</reference>
<dbReference type="OrthoDB" id="205248at2759"/>
<gene>
    <name evidence="1" type="primary">RIOK3_0</name>
    <name evidence="1" type="ORF">GWK47_007599</name>
</gene>
<organism evidence="1 2">
    <name type="scientific">Chionoecetes opilio</name>
    <name type="common">Atlantic snow crab</name>
    <name type="synonym">Cancer opilio</name>
    <dbReference type="NCBI Taxonomy" id="41210"/>
    <lineage>
        <taxon>Eukaryota</taxon>
        <taxon>Metazoa</taxon>
        <taxon>Ecdysozoa</taxon>
        <taxon>Arthropoda</taxon>
        <taxon>Crustacea</taxon>
        <taxon>Multicrustacea</taxon>
        <taxon>Malacostraca</taxon>
        <taxon>Eumalacostraca</taxon>
        <taxon>Eucarida</taxon>
        <taxon>Decapoda</taxon>
        <taxon>Pleocyemata</taxon>
        <taxon>Brachyura</taxon>
        <taxon>Eubrachyura</taxon>
        <taxon>Majoidea</taxon>
        <taxon>Majidae</taxon>
        <taxon>Chionoecetes</taxon>
    </lineage>
</organism>
<keyword evidence="1" id="KW-0418">Kinase</keyword>
<proteinExistence type="predicted"/>
<evidence type="ECO:0000313" key="1">
    <source>
        <dbReference type="EMBL" id="KAG0718579.1"/>
    </source>
</evidence>
<evidence type="ECO:0000313" key="2">
    <source>
        <dbReference type="Proteomes" id="UP000770661"/>
    </source>
</evidence>
<accession>A0A8J5CQ97</accession>
<keyword evidence="1" id="KW-0808">Transferase</keyword>
<dbReference type="EMBL" id="JACEEZ010015804">
    <property type="protein sequence ID" value="KAG0718579.1"/>
    <property type="molecule type" value="Genomic_DNA"/>
</dbReference>
<comment type="caution">
    <text evidence="1">The sequence shown here is derived from an EMBL/GenBank/DDBJ whole genome shotgun (WGS) entry which is preliminary data.</text>
</comment>